<dbReference type="EMBL" id="CM056809">
    <property type="protein sequence ID" value="KAJ8647982.1"/>
    <property type="molecule type" value="Genomic_DNA"/>
</dbReference>
<reference evidence="1 2" key="1">
    <citation type="journal article" date="2022" name="Hortic Res">
        <title>A haplotype resolved chromosomal level avocado genome allows analysis of novel avocado genes.</title>
        <authorList>
            <person name="Nath O."/>
            <person name="Fletcher S.J."/>
            <person name="Hayward A."/>
            <person name="Shaw L.M."/>
            <person name="Masouleh A.K."/>
            <person name="Furtado A."/>
            <person name="Henry R.J."/>
            <person name="Mitter N."/>
        </authorList>
    </citation>
    <scope>NUCLEOTIDE SEQUENCE [LARGE SCALE GENOMIC DNA]</scope>
    <source>
        <strain evidence="2">cv. Hass</strain>
    </source>
</reference>
<dbReference type="Proteomes" id="UP001234297">
    <property type="component" value="Chromosome 1"/>
</dbReference>
<protein>
    <submittedName>
        <fullName evidence="1">Uncharacterized protein</fullName>
    </submittedName>
</protein>
<evidence type="ECO:0000313" key="1">
    <source>
        <dbReference type="EMBL" id="KAJ8647982.1"/>
    </source>
</evidence>
<organism evidence="1 2">
    <name type="scientific">Persea americana</name>
    <name type="common">Avocado</name>
    <dbReference type="NCBI Taxonomy" id="3435"/>
    <lineage>
        <taxon>Eukaryota</taxon>
        <taxon>Viridiplantae</taxon>
        <taxon>Streptophyta</taxon>
        <taxon>Embryophyta</taxon>
        <taxon>Tracheophyta</taxon>
        <taxon>Spermatophyta</taxon>
        <taxon>Magnoliopsida</taxon>
        <taxon>Magnoliidae</taxon>
        <taxon>Laurales</taxon>
        <taxon>Lauraceae</taxon>
        <taxon>Persea</taxon>
    </lineage>
</organism>
<comment type="caution">
    <text evidence="1">The sequence shown here is derived from an EMBL/GenBank/DDBJ whole genome shotgun (WGS) entry which is preliminary data.</text>
</comment>
<accession>A0ACC2MQE2</accession>
<gene>
    <name evidence="1" type="ORF">MRB53_001005</name>
</gene>
<sequence length="160" mass="17478">MYSMIENGVTENLDLAHKILEALLLRGHVEEALGRIDLVISNSYVPDFDRLLTVLCDKDKTIAALKLLDYGLERNCNMSFSSCDRVLDALCSAGKTLNGHSILCKIMEKGGVTDRSSIEDLIKSLNAEGNTKQADILSRMSNGNISLGSKKGKKVVVNAY</sequence>
<keyword evidence="2" id="KW-1185">Reference proteome</keyword>
<name>A0ACC2MQE2_PERAE</name>
<evidence type="ECO:0000313" key="2">
    <source>
        <dbReference type="Proteomes" id="UP001234297"/>
    </source>
</evidence>
<proteinExistence type="predicted"/>